<evidence type="ECO:0000256" key="4">
    <source>
        <dbReference type="ARBA" id="ARBA00022989"/>
    </source>
</evidence>
<feature type="transmembrane region" description="Helical" evidence="6">
    <location>
        <begin position="94"/>
        <end position="115"/>
    </location>
</feature>
<gene>
    <name evidence="7" type="ORF">LTR24_000443</name>
</gene>
<comment type="subcellular location">
    <subcellularLocation>
        <location evidence="1">Membrane</location>
        <topology evidence="1">Multi-pass membrane protein</topology>
    </subcellularLocation>
</comment>
<feature type="transmembrane region" description="Helical" evidence="6">
    <location>
        <begin position="230"/>
        <end position="250"/>
    </location>
</feature>
<feature type="transmembrane region" description="Helical" evidence="6">
    <location>
        <begin position="196"/>
        <end position="218"/>
    </location>
</feature>
<dbReference type="PANTHER" id="PTHR31123">
    <property type="entry name" value="ACCUMULATION OF DYADS PROTEIN 2-RELATED"/>
    <property type="match status" value="1"/>
</dbReference>
<evidence type="ECO:0000313" key="8">
    <source>
        <dbReference type="Proteomes" id="UP001345013"/>
    </source>
</evidence>
<accession>A0ABR0KQI0</accession>
<protein>
    <submittedName>
        <fullName evidence="7">Uncharacterized protein</fullName>
    </submittedName>
</protein>
<keyword evidence="8" id="KW-1185">Reference proteome</keyword>
<keyword evidence="4 6" id="KW-1133">Transmembrane helix</keyword>
<evidence type="ECO:0000256" key="3">
    <source>
        <dbReference type="ARBA" id="ARBA00022692"/>
    </source>
</evidence>
<name>A0ABR0KQI0_9EURO</name>
<keyword evidence="3 6" id="KW-0812">Transmembrane</keyword>
<feature type="transmembrane region" description="Helical" evidence="6">
    <location>
        <begin position="169"/>
        <end position="189"/>
    </location>
</feature>
<evidence type="ECO:0000313" key="7">
    <source>
        <dbReference type="EMBL" id="KAK5102210.1"/>
    </source>
</evidence>
<dbReference type="InterPro" id="IPR000791">
    <property type="entry name" value="Gpr1/Fun34/SatP-like"/>
</dbReference>
<dbReference type="InterPro" id="IPR051633">
    <property type="entry name" value="AceTr"/>
</dbReference>
<proteinExistence type="inferred from homology"/>
<reference evidence="7 8" key="1">
    <citation type="submission" date="2023-08" db="EMBL/GenBank/DDBJ databases">
        <title>Black Yeasts Isolated from many extreme environments.</title>
        <authorList>
            <person name="Coleine C."/>
            <person name="Stajich J.E."/>
            <person name="Selbmann L."/>
        </authorList>
    </citation>
    <scope>NUCLEOTIDE SEQUENCE [LARGE SCALE GENOMIC DNA]</scope>
    <source>
        <strain evidence="7 8">CCFEE 5885</strain>
    </source>
</reference>
<keyword evidence="5 6" id="KW-0472">Membrane</keyword>
<organism evidence="7 8">
    <name type="scientific">Lithohypha guttulata</name>
    <dbReference type="NCBI Taxonomy" id="1690604"/>
    <lineage>
        <taxon>Eukaryota</taxon>
        <taxon>Fungi</taxon>
        <taxon>Dikarya</taxon>
        <taxon>Ascomycota</taxon>
        <taxon>Pezizomycotina</taxon>
        <taxon>Eurotiomycetes</taxon>
        <taxon>Chaetothyriomycetidae</taxon>
        <taxon>Chaetothyriales</taxon>
        <taxon>Trichomeriaceae</taxon>
        <taxon>Lithohypha</taxon>
    </lineage>
</organism>
<evidence type="ECO:0000256" key="1">
    <source>
        <dbReference type="ARBA" id="ARBA00004141"/>
    </source>
</evidence>
<evidence type="ECO:0000256" key="2">
    <source>
        <dbReference type="ARBA" id="ARBA00005587"/>
    </source>
</evidence>
<evidence type="ECO:0000256" key="6">
    <source>
        <dbReference type="SAM" id="Phobius"/>
    </source>
</evidence>
<feature type="transmembrane region" description="Helical" evidence="6">
    <location>
        <begin position="69"/>
        <end position="88"/>
    </location>
</feature>
<comment type="similarity">
    <text evidence="2">Belongs to the acetate uptake transporter (AceTr) (TC 2.A.96) family.</text>
</comment>
<comment type="caution">
    <text evidence="7">The sequence shown here is derived from an EMBL/GenBank/DDBJ whole genome shotgun (WGS) entry which is preliminary data.</text>
</comment>
<evidence type="ECO:0000256" key="5">
    <source>
        <dbReference type="ARBA" id="ARBA00023136"/>
    </source>
</evidence>
<dbReference type="PANTHER" id="PTHR31123:SF6">
    <property type="entry name" value="MEMBRANE AMMONIUM TRANSPORTER (ATO3), PUTATIVE (AFU_ORTHOLOGUE AFUA_5G01140)-RELATED"/>
    <property type="match status" value="1"/>
</dbReference>
<dbReference type="Pfam" id="PF01184">
    <property type="entry name" value="Gpr1_Fun34_YaaH"/>
    <property type="match status" value="1"/>
</dbReference>
<dbReference type="EMBL" id="JAVRRG010000003">
    <property type="protein sequence ID" value="KAK5102210.1"/>
    <property type="molecule type" value="Genomic_DNA"/>
</dbReference>
<feature type="transmembrane region" description="Helical" evidence="6">
    <location>
        <begin position="127"/>
        <end position="149"/>
    </location>
</feature>
<dbReference type="Proteomes" id="UP001345013">
    <property type="component" value="Unassembled WGS sequence"/>
</dbReference>
<sequence>MTDHMENIKVKGEGEGDLSRNVTREDILRRIQTAENVWLPKDVFEKLYLNPERKVAGDLRAKFGNPTPAALTGFVISATPYAVSNMGWRGAGGLGGALITVMIFFGGMIQIIAAIGEWIIGNTFSMCLFFTYGTFWIVAGTQLIPWFAVGDEYSTPMGQTFAGMATPSYYATFGFYYLALAMLTTIFAVCALRTNIILFSALFTLIFAFGSGAGALWNFAEGNVESGEKLFVAAGAFTFALTMMVWYLLLVQLLESVDFPITLPVGDLSGWIKGKSEKAAQRKAQAGA</sequence>